<dbReference type="GO" id="GO:0005524">
    <property type="term" value="F:ATP binding"/>
    <property type="evidence" value="ECO:0007669"/>
    <property type="project" value="UniProtKB-KW"/>
</dbReference>
<dbReference type="InterPro" id="IPR009080">
    <property type="entry name" value="tRNAsynth_Ia_anticodon-bd"/>
</dbReference>
<dbReference type="OrthoDB" id="10249672at2759"/>
<evidence type="ECO:0000256" key="10">
    <source>
        <dbReference type="SAM" id="MobiDB-lite"/>
    </source>
</evidence>
<feature type="domain" description="Aminoacyl-tRNA synthetase class Ia" evidence="11">
    <location>
        <begin position="123"/>
        <end position="223"/>
    </location>
</feature>
<dbReference type="Pfam" id="PF08264">
    <property type="entry name" value="Anticodon_1"/>
    <property type="match status" value="1"/>
</dbReference>
<evidence type="ECO:0000256" key="7">
    <source>
        <dbReference type="ARBA" id="ARBA00023146"/>
    </source>
</evidence>
<dbReference type="InterPro" id="IPR002300">
    <property type="entry name" value="aa-tRNA-synth_Ia"/>
</dbReference>
<dbReference type="InterPro" id="IPR004493">
    <property type="entry name" value="Leu-tRNA-synth_Ia_arc/euk"/>
</dbReference>
<evidence type="ECO:0000256" key="1">
    <source>
        <dbReference type="ARBA" id="ARBA00005594"/>
    </source>
</evidence>
<reference evidence="13 14" key="1">
    <citation type="submission" date="2014-07" db="EMBL/GenBank/DDBJ databases">
        <authorList>
            <person name="Sibley D."/>
            <person name="Venepally P."/>
            <person name="Karamycheva S."/>
            <person name="Hadjithomas M."/>
            <person name="Khan A."/>
            <person name="Brunk B."/>
            <person name="Roos D."/>
            <person name="Caler E."/>
            <person name="Lorenzi H."/>
        </authorList>
    </citation>
    <scope>NUCLEOTIDE SEQUENCE [LARGE SCALE GENOMIC DNA]</scope>
    <source>
        <strain evidence="13 14">FOU</strain>
    </source>
</reference>
<dbReference type="PANTHER" id="PTHR45794">
    <property type="entry name" value="LEUCYL-TRNA SYNTHETASE"/>
    <property type="match status" value="1"/>
</dbReference>
<dbReference type="GO" id="GO:0006429">
    <property type="term" value="P:leucyl-tRNA aminoacylation"/>
    <property type="evidence" value="ECO:0007669"/>
    <property type="project" value="InterPro"/>
</dbReference>
<feature type="domain" description="Aminoacyl-tRNA synthetase class Ia" evidence="11">
    <location>
        <begin position="285"/>
        <end position="931"/>
    </location>
</feature>
<proteinExistence type="inferred from homology"/>
<dbReference type="Proteomes" id="UP000028838">
    <property type="component" value="Unassembled WGS sequence"/>
</dbReference>
<dbReference type="InterPro" id="IPR013155">
    <property type="entry name" value="M/V/L/I-tRNA-synth_anticd-bd"/>
</dbReference>
<dbReference type="GO" id="GO:0004823">
    <property type="term" value="F:leucine-tRNA ligase activity"/>
    <property type="evidence" value="ECO:0007669"/>
    <property type="project" value="UniProtKB-EC"/>
</dbReference>
<comment type="caution">
    <text evidence="13">The sequence shown here is derived from an EMBL/GenBank/DDBJ whole genome shotgun (WGS) entry which is preliminary data.</text>
</comment>
<evidence type="ECO:0000256" key="6">
    <source>
        <dbReference type="ARBA" id="ARBA00022917"/>
    </source>
</evidence>
<dbReference type="EC" id="6.1.1.4" evidence="2"/>
<dbReference type="PROSITE" id="PS00178">
    <property type="entry name" value="AA_TRNA_LIGASE_I"/>
    <property type="match status" value="1"/>
</dbReference>
<evidence type="ECO:0000256" key="9">
    <source>
        <dbReference type="RuleBase" id="RU363035"/>
    </source>
</evidence>
<dbReference type="Gene3D" id="3.90.740.10">
    <property type="entry name" value="Valyl/Leucyl/Isoleucyl-tRNA synthetase, editing domain"/>
    <property type="match status" value="1"/>
</dbReference>
<dbReference type="FunFam" id="3.90.740.10:FF:000001">
    <property type="entry name" value="Leucine--tRNA ligase, cytoplasmic"/>
    <property type="match status" value="1"/>
</dbReference>
<comment type="similarity">
    <text evidence="1 9">Belongs to the class-I aminoacyl-tRNA synthetase family.</text>
</comment>
<dbReference type="Gene3D" id="1.10.730.10">
    <property type="entry name" value="Isoleucyl-tRNA Synthetase, Domain 1"/>
    <property type="match status" value="1"/>
</dbReference>
<evidence type="ECO:0000256" key="2">
    <source>
        <dbReference type="ARBA" id="ARBA00013164"/>
    </source>
</evidence>
<dbReference type="GO" id="GO:0002161">
    <property type="term" value="F:aminoacyl-tRNA deacylase activity"/>
    <property type="evidence" value="ECO:0007669"/>
    <property type="project" value="InterPro"/>
</dbReference>
<accession>A0A086KBD9</accession>
<sequence>MAACKSAGEAVRDRFHLPSTLSPSGERLRRALLALSQPLSQFVSSAASPSLPSPTPKRFSSLASLRAPLPLPAVLSRSPPSASSSAAPLPVLFRGLSSKMAAAPAAPQSRGRRDKLLSIEEAIQARWARENPYEVDAPLDAANAEKKKYFCSFPYPYMNGKLHLGHGFTLCRAEFQARFQRMQGKNILWPLGLHCTGMPILACADKLKREIAMRKAEQDCGENGEKREHVESAENNSAEQQNGEEDAKKKKSKVAAKTGNAKTQWEIMLGMGIPEAEIAAFADAQHWLRYFPPLAKRDVTRMGFGIDWRRSFVTTDVNPFYDAFIRWQFNTLMKRGKLKFGMRATILSRREKQACADHDRASGEGVGPQEYTVVKLFLQGEKMREAPVPQHQPLVQLLEAVKAYGAKKVSLVAATLRPETMYGQTNCYVLPEGKYGLYLAFTNPKKSLDKAEEGDGGAQAAESEEEFETLMTREEALSTCTEVFICSERSALNMAYQGWLPMQAAEDPDALPVPHCLGTVDGMNLIGLPLTAPNATYPTIYALPMLTISMNKGTGVVMSVPSDAPDDYMALQDIKNKPDFFKDRYGVLPEWVGPFEPVAIIDIPDLGALPAVTLCKEKKVASQKDTQKLQEIKEEVYKKGFYDGVLLVGPCAGQKVADAKTVIRDQLIERKEAFRYFEPEKPVVARSGDECVVAFMHQWYLDYGEEKWRETVEAYINSEQFQTFSPQVLHQFKHVVGWLREWACSRSYGLGTYLPWTKNSSRPVLIESLSDSTIYMAYYAIAHLLQGNDMYGQAKGPLGIAVEQLTDEVFDYVFAQTDDLPKGSTIPAEHLKRMRNEFEYWYPLDLRVSGKDLIFNHLTFSLYSHAAIWPHRPDLWPRAFVCNGHIMVDAQKMSKSLGNFISIEDGIKEFTADAMRVALADAGDTTDDANFQRETANGTIMRLYLLEQFANEAVSGALPLRTGRYSDADRLFLNEIVTCTQEAKEAYEGFQYREALKKGLYEMHTRRDQYRLLCGEDHMHKDMVVTWLKTQCQTLAPIAPHICEHIWSEILKEPSLIVSSAWPTFPEHAQDPVLHRQFLLLLASVEDFRRTKDKAVQMLSGGKKKGQQPRPADQAAPALTHAVVYVAKEYPPLQQQVLTLLQKAPIHKGEDGAWCAGKEYMDIVKNDEGINALDKNAKKEAMAFASFQMRDELKAYGRSALDLRLPFDELNLLQSHQRYLQASLGLTEIVFLPSDEAHPKDDSPNRKLAKPGKPSIFFYVG</sequence>
<keyword evidence="6 9" id="KW-0648">Protein biosynthesis</keyword>
<dbReference type="NCBIfam" id="TIGR00395">
    <property type="entry name" value="leuS_arch"/>
    <property type="match status" value="1"/>
</dbReference>
<feature type="compositionally biased region" description="Basic and acidic residues" evidence="10">
    <location>
        <begin position="218"/>
        <end position="232"/>
    </location>
</feature>
<feature type="domain" description="Methionyl/Valyl/Leucyl/Isoleucyl-tRNA synthetase anticodon-binding" evidence="12">
    <location>
        <begin position="969"/>
        <end position="1092"/>
    </location>
</feature>
<dbReference type="SUPFAM" id="SSF50677">
    <property type="entry name" value="ValRS/IleRS/LeuRS editing domain"/>
    <property type="match status" value="1"/>
</dbReference>
<dbReference type="Pfam" id="PF00133">
    <property type="entry name" value="tRNA-synt_1"/>
    <property type="match status" value="2"/>
</dbReference>
<keyword evidence="3 9" id="KW-0436">Ligase</keyword>
<evidence type="ECO:0000259" key="11">
    <source>
        <dbReference type="Pfam" id="PF00133"/>
    </source>
</evidence>
<keyword evidence="5 9" id="KW-0067">ATP-binding</keyword>
<evidence type="ECO:0000256" key="8">
    <source>
        <dbReference type="ARBA" id="ARBA00030520"/>
    </source>
</evidence>
<name>A0A086KBD9_TOXGO</name>
<dbReference type="PANTHER" id="PTHR45794:SF1">
    <property type="entry name" value="LEUCINE--TRNA LIGASE, CYTOPLASMIC"/>
    <property type="match status" value="1"/>
</dbReference>
<evidence type="ECO:0000256" key="4">
    <source>
        <dbReference type="ARBA" id="ARBA00022741"/>
    </source>
</evidence>
<evidence type="ECO:0000256" key="3">
    <source>
        <dbReference type="ARBA" id="ARBA00022598"/>
    </source>
</evidence>
<dbReference type="AlphaFoldDB" id="A0A086KBD9"/>
<keyword evidence="4 9" id="KW-0547">Nucleotide-binding</keyword>
<dbReference type="InterPro" id="IPR014729">
    <property type="entry name" value="Rossmann-like_a/b/a_fold"/>
</dbReference>
<dbReference type="InterPro" id="IPR009008">
    <property type="entry name" value="Val/Leu/Ile-tRNA-synth_edit"/>
</dbReference>
<dbReference type="SUPFAM" id="SSF52374">
    <property type="entry name" value="Nucleotidylyl transferase"/>
    <property type="match status" value="1"/>
</dbReference>
<dbReference type="SUPFAM" id="SSF47323">
    <property type="entry name" value="Anticodon-binding domain of a subclass of class I aminoacyl-tRNA synthetases"/>
    <property type="match status" value="1"/>
</dbReference>
<evidence type="ECO:0000259" key="12">
    <source>
        <dbReference type="Pfam" id="PF08264"/>
    </source>
</evidence>
<organism evidence="13 14">
    <name type="scientific">Toxoplasma gondii FOU</name>
    <dbReference type="NCBI Taxonomy" id="943167"/>
    <lineage>
        <taxon>Eukaryota</taxon>
        <taxon>Sar</taxon>
        <taxon>Alveolata</taxon>
        <taxon>Apicomplexa</taxon>
        <taxon>Conoidasida</taxon>
        <taxon>Coccidia</taxon>
        <taxon>Eucoccidiorida</taxon>
        <taxon>Eimeriorina</taxon>
        <taxon>Sarcocystidae</taxon>
        <taxon>Toxoplasma</taxon>
    </lineage>
</organism>
<evidence type="ECO:0000313" key="13">
    <source>
        <dbReference type="EMBL" id="KFG41707.1"/>
    </source>
</evidence>
<dbReference type="EMBL" id="AEYH02002224">
    <property type="protein sequence ID" value="KFG41707.1"/>
    <property type="molecule type" value="Genomic_DNA"/>
</dbReference>
<dbReference type="InterPro" id="IPR001412">
    <property type="entry name" value="aa-tRNA-synth_I_CS"/>
</dbReference>
<protein>
    <recommendedName>
        <fullName evidence="2">leucine--tRNA ligase</fullName>
        <ecNumber evidence="2">6.1.1.4</ecNumber>
    </recommendedName>
    <alternativeName>
        <fullName evidence="8">Leucyl-tRNA synthetase</fullName>
    </alternativeName>
</protein>
<dbReference type="Gene3D" id="3.40.50.620">
    <property type="entry name" value="HUPs"/>
    <property type="match status" value="2"/>
</dbReference>
<keyword evidence="7 9" id="KW-0030">Aminoacyl-tRNA synthetase</keyword>
<evidence type="ECO:0000256" key="5">
    <source>
        <dbReference type="ARBA" id="ARBA00022840"/>
    </source>
</evidence>
<dbReference type="VEuPathDB" id="ToxoDB:TGFOU_292080"/>
<evidence type="ECO:0000313" key="14">
    <source>
        <dbReference type="Proteomes" id="UP000028838"/>
    </source>
</evidence>
<feature type="region of interest" description="Disordered" evidence="10">
    <location>
        <begin position="218"/>
        <end position="257"/>
    </location>
</feature>
<gene>
    <name evidence="13" type="ORF">TGFOU_292080</name>
</gene>